<feature type="compositionally biased region" description="Polar residues" evidence="1">
    <location>
        <begin position="24"/>
        <end position="43"/>
    </location>
</feature>
<keyword evidence="4" id="KW-1185">Reference proteome</keyword>
<evidence type="ECO:0000313" key="4">
    <source>
        <dbReference type="Proteomes" id="UP000179807"/>
    </source>
</evidence>
<dbReference type="VEuPathDB" id="TrichDB:TRFO_04499"/>
<dbReference type="SUPFAM" id="SSF55781">
    <property type="entry name" value="GAF domain-like"/>
    <property type="match status" value="3"/>
</dbReference>
<organism evidence="3 4">
    <name type="scientific">Tritrichomonas foetus</name>
    <dbReference type="NCBI Taxonomy" id="1144522"/>
    <lineage>
        <taxon>Eukaryota</taxon>
        <taxon>Metamonada</taxon>
        <taxon>Parabasalia</taxon>
        <taxon>Tritrichomonadida</taxon>
        <taxon>Tritrichomonadidae</taxon>
        <taxon>Tritrichomonas</taxon>
    </lineage>
</organism>
<dbReference type="InterPro" id="IPR003018">
    <property type="entry name" value="GAF"/>
</dbReference>
<dbReference type="Pfam" id="PF01590">
    <property type="entry name" value="GAF"/>
    <property type="match status" value="1"/>
</dbReference>
<protein>
    <recommendedName>
        <fullName evidence="2">GAF domain-containing protein</fullName>
    </recommendedName>
</protein>
<feature type="region of interest" description="Disordered" evidence="1">
    <location>
        <begin position="1"/>
        <end position="78"/>
    </location>
</feature>
<dbReference type="SMART" id="SM00065">
    <property type="entry name" value="GAF"/>
    <property type="match status" value="1"/>
</dbReference>
<sequence length="553" mass="61490">MHYGIDPRSTGKKTRQPAIPSHSPADSRSTIQQWRSKANSNPYTLPKVGPLNGASTLNNIHGHNEGRAKSKSSMMAQGAQLSPLLPSDEINSIFDRMCAATFEVPLHIAVEAATNELVKIKKCLLWVSLPSQKILYSPTISKLTSYKSSIIGAAYQQNTIINCDKPAMNNNYDLLVDDPNLPTMYCPLEAKDHTVLGVIQLFNDKPFTDYHLKTMKMFLTKFTFYAHMLFNNEFKDEITSDLFVLGDKKNVIQQLIQQLKGYFKCRDVGFYSMSPQDQTFYQYDLEKGDFEQLQETAGAVSFVLKNKVPLNLPNVIEAPQYCPFVDGKKDESFLALPVSLPDESVAIVLRGKSGSKSFSSSDFSYLNSVIPVISKSICLACEQGETQLETGSSNMEERLRALLSVAECLSGVMDLDILIPTIMEKACSLLNTERCSLFIVDTVKQELVSCFQGGLDKRIRIPMNRGIVGHTATKGTIVNIADAYNDPRFDSSIDIKTGFKTRNLLTVPIYNNRGEIAGVTEMINKQDGDAFDEDAGSKWTFVIKSSIFIKCIT</sequence>
<evidence type="ECO:0000256" key="1">
    <source>
        <dbReference type="SAM" id="MobiDB-lite"/>
    </source>
</evidence>
<dbReference type="AlphaFoldDB" id="A0A1J4KJC0"/>
<evidence type="ECO:0000313" key="3">
    <source>
        <dbReference type="EMBL" id="OHT09445.1"/>
    </source>
</evidence>
<dbReference type="OrthoDB" id="6102217at2759"/>
<accession>A0A1J4KJC0</accession>
<evidence type="ECO:0000259" key="2">
    <source>
        <dbReference type="SMART" id="SM00065"/>
    </source>
</evidence>
<dbReference type="Gene3D" id="3.30.450.40">
    <property type="match status" value="2"/>
</dbReference>
<dbReference type="Proteomes" id="UP000179807">
    <property type="component" value="Unassembled WGS sequence"/>
</dbReference>
<gene>
    <name evidence="3" type="ORF">TRFO_04499</name>
</gene>
<comment type="caution">
    <text evidence="3">The sequence shown here is derived from an EMBL/GenBank/DDBJ whole genome shotgun (WGS) entry which is preliminary data.</text>
</comment>
<name>A0A1J4KJC0_9EUKA</name>
<feature type="domain" description="GAF" evidence="2">
    <location>
        <begin position="414"/>
        <end position="546"/>
    </location>
</feature>
<dbReference type="RefSeq" id="XP_068362581.1">
    <property type="nucleotide sequence ID" value="XM_068491941.1"/>
</dbReference>
<dbReference type="EMBL" id="MLAK01000638">
    <property type="protein sequence ID" value="OHT09445.1"/>
    <property type="molecule type" value="Genomic_DNA"/>
</dbReference>
<dbReference type="InterPro" id="IPR029016">
    <property type="entry name" value="GAF-like_dom_sf"/>
</dbReference>
<reference evidence="3" key="1">
    <citation type="submission" date="2016-10" db="EMBL/GenBank/DDBJ databases">
        <authorList>
            <person name="Benchimol M."/>
            <person name="Almeida L.G."/>
            <person name="Vasconcelos A.T."/>
            <person name="Perreira-Neves A."/>
            <person name="Rosa I.A."/>
            <person name="Tasca T."/>
            <person name="Bogo M.R."/>
            <person name="de Souza W."/>
        </authorList>
    </citation>
    <scope>NUCLEOTIDE SEQUENCE [LARGE SCALE GENOMIC DNA]</scope>
    <source>
        <strain evidence="3">K</strain>
    </source>
</reference>
<dbReference type="GeneID" id="94826645"/>
<proteinExistence type="predicted"/>